<dbReference type="EMBL" id="QLZR01000002">
    <property type="protein sequence ID" value="RAZ79638.1"/>
    <property type="molecule type" value="Genomic_DNA"/>
</dbReference>
<name>A0A365L2I4_9BACL</name>
<evidence type="ECO:0000256" key="4">
    <source>
        <dbReference type="ARBA" id="ARBA00022679"/>
    </source>
</evidence>
<keyword evidence="4" id="KW-0808">Transferase</keyword>
<feature type="transmembrane region" description="Helical" evidence="7">
    <location>
        <begin position="6"/>
        <end position="24"/>
    </location>
</feature>
<dbReference type="GO" id="GO:0047355">
    <property type="term" value="F:CDP-glycerol glycerophosphotransferase activity"/>
    <property type="evidence" value="ECO:0007669"/>
    <property type="project" value="InterPro"/>
</dbReference>
<dbReference type="InterPro" id="IPR007554">
    <property type="entry name" value="Glycerophosphate_synth"/>
</dbReference>
<dbReference type="InterPro" id="IPR043148">
    <property type="entry name" value="TagF_C"/>
</dbReference>
<evidence type="ECO:0000256" key="7">
    <source>
        <dbReference type="SAM" id="Phobius"/>
    </source>
</evidence>
<proteinExistence type="inferred from homology"/>
<evidence type="ECO:0000256" key="1">
    <source>
        <dbReference type="ARBA" id="ARBA00004202"/>
    </source>
</evidence>
<keyword evidence="9" id="KW-1185">Reference proteome</keyword>
<dbReference type="GO" id="GO:0019350">
    <property type="term" value="P:teichoic acid biosynthetic process"/>
    <property type="evidence" value="ECO:0007669"/>
    <property type="project" value="UniProtKB-KW"/>
</dbReference>
<keyword evidence="5" id="KW-0777">Teichoic acid biosynthesis</keyword>
<dbReference type="PANTHER" id="PTHR37316:SF1">
    <property type="entry name" value="TEICHOIC ACID GLYCEROL-PHOSPHATE PRIMASE"/>
    <property type="match status" value="1"/>
</dbReference>
<dbReference type="PANTHER" id="PTHR37316">
    <property type="entry name" value="TEICHOIC ACID GLYCEROL-PHOSPHATE PRIMASE"/>
    <property type="match status" value="1"/>
</dbReference>
<comment type="subcellular location">
    <subcellularLocation>
        <location evidence="1">Cell membrane</location>
        <topology evidence="1">Peripheral membrane protein</topology>
    </subcellularLocation>
</comment>
<sequence>MMKEILIALYLAVFKFLFSLFKLLPLKNKTVFLSTFGDNAFYIGRELAISSSQPLVFINSPKCKEDFSVIPTDQKNFYSTDTVNLSDFLHTIYHLATSKYVFIDNYVGALAAVQFKKEVKCVQLWHAAGAVKKFGWSDPETFQRSARAKKRFQKVYNQFQYIPVGSQHMADIFSEAFHLSQKHFLYTGVPQTDFYFDENLKQKALKRVYARYPQLKGKKVILYAPTFRKDGLRKMNMEYDIKLFLDSVDDNHVLLIRIHPSVHEAARIPVHPRVLLASDYPQINDLLLASDILVTDYSSIPVEFSLLQRKMIFFTYDLEAYNDTQGLWSINDSFFPGPVARTTAEVIAHIKDPYIDYNKINRYRDHWNEFSNGASARRLISKVYSPDDL</sequence>
<comment type="similarity">
    <text evidence="2">Belongs to the CDP-glycerol glycerophosphotransferase family.</text>
</comment>
<gene>
    <name evidence="8" type="ORF">DP120_08545</name>
</gene>
<dbReference type="Pfam" id="PF04464">
    <property type="entry name" value="Glyphos_transf"/>
    <property type="match status" value="1"/>
</dbReference>
<evidence type="ECO:0000256" key="5">
    <source>
        <dbReference type="ARBA" id="ARBA00022944"/>
    </source>
</evidence>
<keyword evidence="6 7" id="KW-0472">Membrane</keyword>
<comment type="caution">
    <text evidence="8">The sequence shown here is derived from an EMBL/GenBank/DDBJ whole genome shotgun (WGS) entry which is preliminary data.</text>
</comment>
<evidence type="ECO:0000256" key="2">
    <source>
        <dbReference type="ARBA" id="ARBA00010488"/>
    </source>
</evidence>
<dbReference type="Gene3D" id="3.40.50.12580">
    <property type="match status" value="1"/>
</dbReference>
<keyword evidence="3" id="KW-1003">Cell membrane</keyword>
<dbReference type="Proteomes" id="UP000251002">
    <property type="component" value="Unassembled WGS sequence"/>
</dbReference>
<organism evidence="8 9">
    <name type="scientific">Planococcus halotolerans</name>
    <dbReference type="NCBI Taxonomy" id="2233542"/>
    <lineage>
        <taxon>Bacteria</taxon>
        <taxon>Bacillati</taxon>
        <taxon>Bacillota</taxon>
        <taxon>Bacilli</taxon>
        <taxon>Bacillales</taxon>
        <taxon>Caryophanaceae</taxon>
        <taxon>Planococcus</taxon>
    </lineage>
</organism>
<dbReference type="InterPro" id="IPR051612">
    <property type="entry name" value="Teichoic_Acid_Biosynth"/>
</dbReference>
<evidence type="ECO:0000256" key="6">
    <source>
        <dbReference type="ARBA" id="ARBA00023136"/>
    </source>
</evidence>
<dbReference type="InterPro" id="IPR043149">
    <property type="entry name" value="TagF_N"/>
</dbReference>
<dbReference type="GO" id="GO:0005886">
    <property type="term" value="C:plasma membrane"/>
    <property type="evidence" value="ECO:0007669"/>
    <property type="project" value="UniProtKB-SubCell"/>
</dbReference>
<dbReference type="Gene3D" id="3.40.50.11820">
    <property type="match status" value="1"/>
</dbReference>
<dbReference type="SUPFAM" id="SSF53756">
    <property type="entry name" value="UDP-Glycosyltransferase/glycogen phosphorylase"/>
    <property type="match status" value="1"/>
</dbReference>
<evidence type="ECO:0000313" key="8">
    <source>
        <dbReference type="EMBL" id="RAZ79638.1"/>
    </source>
</evidence>
<evidence type="ECO:0000313" key="9">
    <source>
        <dbReference type="Proteomes" id="UP000251002"/>
    </source>
</evidence>
<dbReference type="AlphaFoldDB" id="A0A365L2I4"/>
<protein>
    <submittedName>
        <fullName evidence="8">Teichoic acid biosynthesis protein B</fullName>
    </submittedName>
</protein>
<evidence type="ECO:0000256" key="3">
    <source>
        <dbReference type="ARBA" id="ARBA00022475"/>
    </source>
</evidence>
<keyword evidence="7" id="KW-1133">Transmembrane helix</keyword>
<keyword evidence="7" id="KW-0812">Transmembrane</keyword>
<accession>A0A365L2I4</accession>
<reference evidence="8 9" key="1">
    <citation type="submission" date="2018-06" db="EMBL/GenBank/DDBJ databases">
        <title>The draft genome sequences of strains SCU63 and S1.</title>
        <authorList>
            <person name="Gan L."/>
        </authorList>
    </citation>
    <scope>NUCLEOTIDE SEQUENCE [LARGE SCALE GENOMIC DNA]</scope>
    <source>
        <strain evidence="8 9">SCU63</strain>
    </source>
</reference>